<dbReference type="SUPFAM" id="SSF55729">
    <property type="entry name" value="Acyl-CoA N-acyltransferases (Nat)"/>
    <property type="match status" value="1"/>
</dbReference>
<dbReference type="GO" id="GO:0016747">
    <property type="term" value="F:acyltransferase activity, transferring groups other than amino-acyl groups"/>
    <property type="evidence" value="ECO:0007669"/>
    <property type="project" value="InterPro"/>
</dbReference>
<dbReference type="Pfam" id="PF13302">
    <property type="entry name" value="Acetyltransf_3"/>
    <property type="match status" value="1"/>
</dbReference>
<dbReference type="EMBL" id="FWYB01000006">
    <property type="protein sequence ID" value="SMC95216.1"/>
    <property type="molecule type" value="Genomic_DNA"/>
</dbReference>
<dbReference type="Gene3D" id="3.40.630.30">
    <property type="match status" value="1"/>
</dbReference>
<protein>
    <submittedName>
        <fullName evidence="2">Protein N-acetyltransferase, RimJ/RimL family</fullName>
    </submittedName>
</protein>
<dbReference type="InterPro" id="IPR000182">
    <property type="entry name" value="GNAT_dom"/>
</dbReference>
<keyword evidence="3" id="KW-1185">Reference proteome</keyword>
<sequence length="172" mass="20128">MNYSVYLRPLALEDAETAYKWRNNPNIWVYTKHPINQYVTLEIERNWISEVSSRTNEKRFAICLTTDNQYIGNVQLTNIQESSATYHIFIGEESFWGKGIAKLATSLILEYAFFDMKLDTIFLDVHVENKAAQGIYKEKGFKVINDQNDFIDMSLTRETFLKNRDLSLLNVH</sequence>
<proteinExistence type="predicted"/>
<dbReference type="RefSeq" id="WP_084289801.1">
    <property type="nucleotide sequence ID" value="NZ_FWYB01000006.1"/>
</dbReference>
<dbReference type="STRING" id="475255.SAMN04488101_106201"/>
<evidence type="ECO:0000259" key="1">
    <source>
        <dbReference type="PROSITE" id="PS51186"/>
    </source>
</evidence>
<evidence type="ECO:0000313" key="2">
    <source>
        <dbReference type="EMBL" id="SMC95216.1"/>
    </source>
</evidence>
<dbReference type="AlphaFoldDB" id="A0A1W2DDQ5"/>
<dbReference type="PANTHER" id="PTHR43415">
    <property type="entry name" value="SPERMIDINE N(1)-ACETYLTRANSFERASE"/>
    <property type="match status" value="1"/>
</dbReference>
<dbReference type="Proteomes" id="UP000192678">
    <property type="component" value="Unassembled WGS sequence"/>
</dbReference>
<gene>
    <name evidence="2" type="ORF">SAMN04488101_106201</name>
</gene>
<dbReference type="OrthoDB" id="6290225at2"/>
<dbReference type="PROSITE" id="PS51186">
    <property type="entry name" value="GNAT"/>
    <property type="match status" value="1"/>
</dbReference>
<reference evidence="2 3" key="1">
    <citation type="submission" date="2017-04" db="EMBL/GenBank/DDBJ databases">
        <authorList>
            <person name="Afonso C.L."/>
            <person name="Miller P.J."/>
            <person name="Scott M.A."/>
            <person name="Spackman E."/>
            <person name="Goraichik I."/>
            <person name="Dimitrov K.M."/>
            <person name="Suarez D.L."/>
            <person name="Swayne D.E."/>
        </authorList>
    </citation>
    <scope>NUCLEOTIDE SEQUENCE [LARGE SCALE GENOMIC DNA]</scope>
    <source>
        <strain evidence="2 3">DSM 19625</strain>
    </source>
</reference>
<organism evidence="2 3">
    <name type="scientific">Pedobacter nyackensis</name>
    <dbReference type="NCBI Taxonomy" id="475255"/>
    <lineage>
        <taxon>Bacteria</taxon>
        <taxon>Pseudomonadati</taxon>
        <taxon>Bacteroidota</taxon>
        <taxon>Sphingobacteriia</taxon>
        <taxon>Sphingobacteriales</taxon>
        <taxon>Sphingobacteriaceae</taxon>
        <taxon>Pedobacter</taxon>
    </lineage>
</organism>
<dbReference type="PANTHER" id="PTHR43415:SF3">
    <property type="entry name" value="GNAT-FAMILY ACETYLTRANSFERASE"/>
    <property type="match status" value="1"/>
</dbReference>
<name>A0A1W2DDQ5_9SPHI</name>
<dbReference type="InterPro" id="IPR016181">
    <property type="entry name" value="Acyl_CoA_acyltransferase"/>
</dbReference>
<keyword evidence="2" id="KW-0808">Transferase</keyword>
<accession>A0A1W2DDQ5</accession>
<evidence type="ECO:0000313" key="3">
    <source>
        <dbReference type="Proteomes" id="UP000192678"/>
    </source>
</evidence>
<feature type="domain" description="N-acetyltransferase" evidence="1">
    <location>
        <begin position="5"/>
        <end position="158"/>
    </location>
</feature>